<name>A0A7W8MSP3_9BACT</name>
<evidence type="ECO:0000313" key="2">
    <source>
        <dbReference type="EMBL" id="MBB5318055.1"/>
    </source>
</evidence>
<evidence type="ECO:0000313" key="3">
    <source>
        <dbReference type="Proteomes" id="UP000568106"/>
    </source>
</evidence>
<sequence length="60" mass="6896">MSLRFKTALANLAITVALVYRWLRGAPPMALLITAIIMFPLVNGLLWLSQRQFNQPRRSR</sequence>
<dbReference type="AlphaFoldDB" id="A0A7W8MSP3"/>
<proteinExistence type="predicted"/>
<dbReference type="EMBL" id="JACHDY010000003">
    <property type="protein sequence ID" value="MBB5318055.1"/>
    <property type="molecule type" value="Genomic_DNA"/>
</dbReference>
<keyword evidence="1" id="KW-1133">Transmembrane helix</keyword>
<feature type="transmembrane region" description="Helical" evidence="1">
    <location>
        <begin position="29"/>
        <end position="48"/>
    </location>
</feature>
<keyword evidence="1" id="KW-0812">Transmembrane</keyword>
<protein>
    <submittedName>
        <fullName evidence="2">Uncharacterized protein</fullName>
    </submittedName>
</protein>
<dbReference type="Proteomes" id="UP000568106">
    <property type="component" value="Unassembled WGS sequence"/>
</dbReference>
<evidence type="ECO:0000256" key="1">
    <source>
        <dbReference type="SAM" id="Phobius"/>
    </source>
</evidence>
<reference evidence="2" key="1">
    <citation type="submission" date="2020-08" db="EMBL/GenBank/DDBJ databases">
        <title>Genomic Encyclopedia of Type Strains, Phase IV (KMG-V): Genome sequencing to study the core and pangenomes of soil and plant-associated prokaryotes.</title>
        <authorList>
            <person name="Whitman W."/>
        </authorList>
    </citation>
    <scope>NUCLEOTIDE SEQUENCE [LARGE SCALE GENOMIC DNA]</scope>
    <source>
        <strain evidence="2">M8UP27</strain>
    </source>
</reference>
<gene>
    <name evidence="2" type="ORF">HDF09_002741</name>
</gene>
<keyword evidence="1" id="KW-0472">Membrane</keyword>
<feature type="transmembrane region" description="Helical" evidence="1">
    <location>
        <begin position="7"/>
        <end position="23"/>
    </location>
</feature>
<keyword evidence="3" id="KW-1185">Reference proteome</keyword>
<organism evidence="2 3">
    <name type="scientific">Tunturiibacter empetritectus</name>
    <dbReference type="NCBI Taxonomy" id="3069691"/>
    <lineage>
        <taxon>Bacteria</taxon>
        <taxon>Pseudomonadati</taxon>
        <taxon>Acidobacteriota</taxon>
        <taxon>Terriglobia</taxon>
        <taxon>Terriglobales</taxon>
        <taxon>Acidobacteriaceae</taxon>
        <taxon>Tunturiibacter</taxon>
    </lineage>
</organism>
<comment type="caution">
    <text evidence="2">The sequence shown here is derived from an EMBL/GenBank/DDBJ whole genome shotgun (WGS) entry which is preliminary data.</text>
</comment>
<accession>A0A7W8MSP3</accession>